<organism evidence="1 2">
    <name type="scientific">Microtetraspora fusca</name>
    <dbReference type="NCBI Taxonomy" id="1997"/>
    <lineage>
        <taxon>Bacteria</taxon>
        <taxon>Bacillati</taxon>
        <taxon>Actinomycetota</taxon>
        <taxon>Actinomycetes</taxon>
        <taxon>Streptosporangiales</taxon>
        <taxon>Streptosporangiaceae</taxon>
        <taxon>Microtetraspora</taxon>
    </lineage>
</organism>
<dbReference type="Proteomes" id="UP001602119">
    <property type="component" value="Unassembled WGS sequence"/>
</dbReference>
<protein>
    <submittedName>
        <fullName evidence="1">Uncharacterized protein</fullName>
    </submittedName>
</protein>
<reference evidence="1 2" key="1">
    <citation type="submission" date="2024-10" db="EMBL/GenBank/DDBJ databases">
        <title>The Natural Products Discovery Center: Release of the First 8490 Sequenced Strains for Exploring Actinobacteria Biosynthetic Diversity.</title>
        <authorList>
            <person name="Kalkreuter E."/>
            <person name="Kautsar S.A."/>
            <person name="Yang D."/>
            <person name="Bader C.D."/>
            <person name="Teijaro C.N."/>
            <person name="Fluegel L."/>
            <person name="Davis C.M."/>
            <person name="Simpson J.R."/>
            <person name="Lauterbach L."/>
            <person name="Steele A.D."/>
            <person name="Gui C."/>
            <person name="Meng S."/>
            <person name="Li G."/>
            <person name="Viehrig K."/>
            <person name="Ye F."/>
            <person name="Su P."/>
            <person name="Kiefer A.F."/>
            <person name="Nichols A."/>
            <person name="Cepeda A.J."/>
            <person name="Yan W."/>
            <person name="Fan B."/>
            <person name="Jiang Y."/>
            <person name="Adhikari A."/>
            <person name="Zheng C.-J."/>
            <person name="Schuster L."/>
            <person name="Cowan T.M."/>
            <person name="Smanski M.J."/>
            <person name="Chevrette M.G."/>
            <person name="De Carvalho L.P.S."/>
            <person name="Shen B."/>
        </authorList>
    </citation>
    <scope>NUCLEOTIDE SEQUENCE [LARGE SCALE GENOMIC DNA]</scope>
    <source>
        <strain evidence="1 2">NPDC001281</strain>
    </source>
</reference>
<gene>
    <name evidence="1" type="ORF">ACFY05_13195</name>
</gene>
<comment type="caution">
    <text evidence="1">The sequence shown here is derived from an EMBL/GenBank/DDBJ whole genome shotgun (WGS) entry which is preliminary data.</text>
</comment>
<proteinExistence type="predicted"/>
<sequence length="47" mass="4788">MTAAAYRPGTESGKAAAADAMTLVVIAEAPVMLARTVWARPLVVMAG</sequence>
<keyword evidence="2" id="KW-1185">Reference proteome</keyword>
<accession>A0ABW6V5C6</accession>
<name>A0ABW6V5C6_MICFU</name>
<dbReference type="RefSeq" id="WP_169808889.1">
    <property type="nucleotide sequence ID" value="NZ_BBYK01000042.1"/>
</dbReference>
<evidence type="ECO:0000313" key="1">
    <source>
        <dbReference type="EMBL" id="MFF4773807.1"/>
    </source>
</evidence>
<dbReference type="EMBL" id="JBIAXI010000007">
    <property type="protein sequence ID" value="MFF4773807.1"/>
    <property type="molecule type" value="Genomic_DNA"/>
</dbReference>
<evidence type="ECO:0000313" key="2">
    <source>
        <dbReference type="Proteomes" id="UP001602119"/>
    </source>
</evidence>